<dbReference type="Proteomes" id="UP000315010">
    <property type="component" value="Unassembled WGS sequence"/>
</dbReference>
<dbReference type="InterPro" id="IPR010269">
    <property type="entry name" value="T6SS_TssC-like"/>
</dbReference>
<name>A0A5C5YW97_9BACT</name>
<gene>
    <name evidence="2" type="ORF">CA13_04430</name>
</gene>
<dbReference type="EMBL" id="SJPJ01000001">
    <property type="protein sequence ID" value="TWT79046.1"/>
    <property type="molecule type" value="Genomic_DNA"/>
</dbReference>
<dbReference type="PANTHER" id="PTHR35565:SF1">
    <property type="entry name" value="TYPE VI SECRETION SYSTEM CONTRACTILE SHEATH LARGE SUBUNIT"/>
    <property type="match status" value="1"/>
</dbReference>
<dbReference type="AlphaFoldDB" id="A0A5C5YW97"/>
<dbReference type="InterPro" id="IPR008312">
    <property type="entry name" value="T6SS_TssB1"/>
</dbReference>
<dbReference type="InterPro" id="IPR044031">
    <property type="entry name" value="TssC1_N"/>
</dbReference>
<evidence type="ECO:0000313" key="3">
    <source>
        <dbReference type="Proteomes" id="UP000315010"/>
    </source>
</evidence>
<accession>A0A5C5YW97</accession>
<organism evidence="2 3">
    <name type="scientific">Novipirellula herctigrandis</name>
    <dbReference type="NCBI Taxonomy" id="2527986"/>
    <lineage>
        <taxon>Bacteria</taxon>
        <taxon>Pseudomonadati</taxon>
        <taxon>Planctomycetota</taxon>
        <taxon>Planctomycetia</taxon>
        <taxon>Pirellulales</taxon>
        <taxon>Pirellulaceae</taxon>
        <taxon>Novipirellula</taxon>
    </lineage>
</organism>
<dbReference type="Pfam" id="PF05591">
    <property type="entry name" value="T6SS_VipA"/>
    <property type="match status" value="1"/>
</dbReference>
<proteinExistence type="predicted"/>
<sequence length="490" mass="54365">MPVEPNPLFRIAVLGDFSGRQNRGVHEIGDALARRRPLSIDRDNLEDCMERLGVELDHTIEMPDQDPISLRFCNLDDFHPDTLFNELDMFASLRSLRRRLLKADTFDQAATEVLGWGVQINSADTTQKPSPPTDESSKPVVVDGADAISQILGESSQSKSVVSKAYDWNRLVDEIVAPYREAKSDPRQPELVRCVDQAIQTTMQALIKHPSFRELESAWLAMKQLVYGLETDAQLKIYLIDISKQELAEDLESNEKLRSTGIYRLLVERSVETPGGEPWSLILGNYRYGLTTGDAVALSKMAAVAKAAGAAYVAGASSNFFGTPNTNQSSEQESASREATNQWQTLREMPASSHVGLVWPRFTLRLPYGANTRSIESFDFEEMSDDSNPRELLWGNSAFLVAMLLGQSFGQSGSALTPGEIHTVGDLPVWIYREQGESVAHPCAECLLTDEMIDAVKSFGVMPCVSFRNRDQVQIRGWCSINGGPLSGRW</sequence>
<dbReference type="RefSeq" id="WP_146394272.1">
    <property type="nucleotide sequence ID" value="NZ_SJPJ01000001.1"/>
</dbReference>
<dbReference type="Pfam" id="PF05943">
    <property type="entry name" value="VipB"/>
    <property type="match status" value="1"/>
</dbReference>
<keyword evidence="3" id="KW-1185">Reference proteome</keyword>
<protein>
    <recommendedName>
        <fullName evidence="1">TssC1 N-terminal domain-containing protein</fullName>
    </recommendedName>
</protein>
<evidence type="ECO:0000259" key="1">
    <source>
        <dbReference type="Pfam" id="PF05943"/>
    </source>
</evidence>
<reference evidence="2 3" key="1">
    <citation type="submission" date="2019-02" db="EMBL/GenBank/DDBJ databases">
        <title>Deep-cultivation of Planctomycetes and their phenomic and genomic characterization uncovers novel biology.</title>
        <authorList>
            <person name="Wiegand S."/>
            <person name="Jogler M."/>
            <person name="Boedeker C."/>
            <person name="Pinto D."/>
            <person name="Vollmers J."/>
            <person name="Rivas-Marin E."/>
            <person name="Kohn T."/>
            <person name="Peeters S.H."/>
            <person name="Heuer A."/>
            <person name="Rast P."/>
            <person name="Oberbeckmann S."/>
            <person name="Bunk B."/>
            <person name="Jeske O."/>
            <person name="Meyerdierks A."/>
            <person name="Storesund J.E."/>
            <person name="Kallscheuer N."/>
            <person name="Luecker S."/>
            <person name="Lage O.M."/>
            <person name="Pohl T."/>
            <person name="Merkel B.J."/>
            <person name="Hornburger P."/>
            <person name="Mueller R.-W."/>
            <person name="Bruemmer F."/>
            <person name="Labrenz M."/>
            <person name="Spormann A.M."/>
            <person name="Op Den Camp H."/>
            <person name="Overmann J."/>
            <person name="Amann R."/>
            <person name="Jetten M.S.M."/>
            <person name="Mascher T."/>
            <person name="Medema M.H."/>
            <person name="Devos D.P."/>
            <person name="Kaster A.-K."/>
            <person name="Ovreas L."/>
            <person name="Rohde M."/>
            <person name="Galperin M.Y."/>
            <person name="Jogler C."/>
        </authorList>
    </citation>
    <scope>NUCLEOTIDE SEQUENCE [LARGE SCALE GENOMIC DNA]</scope>
    <source>
        <strain evidence="2 3">CA13</strain>
    </source>
</reference>
<dbReference type="OrthoDB" id="9764000at2"/>
<dbReference type="PANTHER" id="PTHR35565">
    <property type="entry name" value="CYTOPLASMIC PROTEIN-RELATED"/>
    <property type="match status" value="1"/>
</dbReference>
<feature type="domain" description="TssC1 N-terminal" evidence="1">
    <location>
        <begin position="191"/>
        <end position="481"/>
    </location>
</feature>
<comment type="caution">
    <text evidence="2">The sequence shown here is derived from an EMBL/GenBank/DDBJ whole genome shotgun (WGS) entry which is preliminary data.</text>
</comment>
<evidence type="ECO:0000313" key="2">
    <source>
        <dbReference type="EMBL" id="TWT79046.1"/>
    </source>
</evidence>